<accession>A0ABY3WGX1</accession>
<keyword evidence="4" id="KW-0732">Signal</keyword>
<reference evidence="9 10" key="1">
    <citation type="submission" date="2021-03" db="EMBL/GenBank/DDBJ databases">
        <title>Complete genome of Streptomyces formicae strain 1H-GS9 (DSM 100524).</title>
        <authorList>
            <person name="Atanasov K.E."/>
            <person name="Altabella T."/>
            <person name="Ferrer A."/>
        </authorList>
    </citation>
    <scope>NUCLEOTIDE SEQUENCE [LARGE SCALE GENOMIC DNA]</scope>
    <source>
        <strain evidence="9 10">1H-GS9</strain>
    </source>
</reference>
<dbReference type="RefSeq" id="WP_242330422.1">
    <property type="nucleotide sequence ID" value="NZ_CP071872.1"/>
</dbReference>
<gene>
    <name evidence="9" type="ORF">J4032_10030</name>
</gene>
<evidence type="ECO:0000256" key="1">
    <source>
        <dbReference type="ARBA" id="ARBA00004071"/>
    </source>
</evidence>
<feature type="compositionally biased region" description="Basic and acidic residues" evidence="7">
    <location>
        <begin position="145"/>
        <end position="156"/>
    </location>
</feature>
<dbReference type="PANTHER" id="PTHR10030:SF37">
    <property type="entry name" value="ALPHA-L-FUCOSIDASE-RELATED"/>
    <property type="match status" value="1"/>
</dbReference>
<protein>
    <recommendedName>
        <fullName evidence="3">alpha-L-fucosidase</fullName>
        <ecNumber evidence="3">3.2.1.51</ecNumber>
    </recommendedName>
</protein>
<evidence type="ECO:0000256" key="4">
    <source>
        <dbReference type="ARBA" id="ARBA00022729"/>
    </source>
</evidence>
<dbReference type="PANTHER" id="PTHR10030">
    <property type="entry name" value="ALPHA-L-FUCOSIDASE"/>
    <property type="match status" value="1"/>
</dbReference>
<keyword evidence="10" id="KW-1185">Reference proteome</keyword>
<keyword evidence="6" id="KW-0326">Glycosidase</keyword>
<dbReference type="EC" id="3.2.1.51" evidence="3"/>
<evidence type="ECO:0000256" key="2">
    <source>
        <dbReference type="ARBA" id="ARBA00007951"/>
    </source>
</evidence>
<evidence type="ECO:0000256" key="6">
    <source>
        <dbReference type="ARBA" id="ARBA00023295"/>
    </source>
</evidence>
<dbReference type="SUPFAM" id="SSF51445">
    <property type="entry name" value="(Trans)glycosidases"/>
    <property type="match status" value="1"/>
</dbReference>
<sequence length="411" mass="45320">MSTQSWFAEAKLGVFVHWGISAVRGIAPPRAYEPGRISHQEYMEQLRGFTAARYNPDTWAELFAHAGARYAVMTAKDRDGIALWDTTSTKRSVATATAARTDLVRPFAQSMRRHGLRVGFYFSPSDWSDYPLTTSRPSHPSIPVRESEQVDPPHDRGLSANVAARRQARELVENFRPDLLWLNSSPTDGQGRSWVTELPNTFTALNAQTIITEQLEDHGDHDTPTVATSIVPADGAWQLCYPLDTTNASQWTDTHQLALNELIGVFADTIAAGGNLLLKTSPHEDGTIPPGHFMQLTALGNWIRRNHDAFHTTTPSLPYGHYDGPSTLSQDRRTLFLICTRTPPGPITVRGLHNTVRRAYVLSTGAALSYQVTNGLPAWGIPHVIRIEPPAAPNIIVLELKGELDPSQPSA</sequence>
<keyword evidence="5" id="KW-0378">Hydrolase</keyword>
<evidence type="ECO:0000256" key="7">
    <source>
        <dbReference type="SAM" id="MobiDB-lite"/>
    </source>
</evidence>
<dbReference type="InterPro" id="IPR017853">
    <property type="entry name" value="GH"/>
</dbReference>
<proteinExistence type="inferred from homology"/>
<dbReference type="Proteomes" id="UP000828924">
    <property type="component" value="Chromosome"/>
</dbReference>
<evidence type="ECO:0000313" key="9">
    <source>
        <dbReference type="EMBL" id="UNM11837.1"/>
    </source>
</evidence>
<dbReference type="InterPro" id="IPR016286">
    <property type="entry name" value="FUC_metazoa-typ"/>
</dbReference>
<dbReference type="EMBL" id="CP071872">
    <property type="protein sequence ID" value="UNM11837.1"/>
    <property type="molecule type" value="Genomic_DNA"/>
</dbReference>
<evidence type="ECO:0000256" key="5">
    <source>
        <dbReference type="ARBA" id="ARBA00022801"/>
    </source>
</evidence>
<dbReference type="InterPro" id="IPR000933">
    <property type="entry name" value="Glyco_hydro_29"/>
</dbReference>
<feature type="domain" description="Glycoside hydrolase family 29 N-terminal" evidence="8">
    <location>
        <begin position="3"/>
        <end position="306"/>
    </location>
</feature>
<evidence type="ECO:0000259" key="8">
    <source>
        <dbReference type="Pfam" id="PF01120"/>
    </source>
</evidence>
<dbReference type="SMART" id="SM00812">
    <property type="entry name" value="Alpha_L_fucos"/>
    <property type="match status" value="1"/>
</dbReference>
<dbReference type="Pfam" id="PF01120">
    <property type="entry name" value="Alpha_L_fucos"/>
    <property type="match status" value="1"/>
</dbReference>
<evidence type="ECO:0000256" key="3">
    <source>
        <dbReference type="ARBA" id="ARBA00012662"/>
    </source>
</evidence>
<dbReference type="InterPro" id="IPR057739">
    <property type="entry name" value="Glyco_hydro_29_N"/>
</dbReference>
<feature type="region of interest" description="Disordered" evidence="7">
    <location>
        <begin position="133"/>
        <end position="156"/>
    </location>
</feature>
<evidence type="ECO:0000313" key="10">
    <source>
        <dbReference type="Proteomes" id="UP000828924"/>
    </source>
</evidence>
<dbReference type="PRINTS" id="PR00741">
    <property type="entry name" value="GLHYDRLASE29"/>
</dbReference>
<comment type="function">
    <text evidence="1">Alpha-L-fucosidase is responsible for hydrolyzing the alpha-1,6-linked fucose joined to the reducing-end N-acetylglucosamine of the carbohydrate moieties of glycoproteins.</text>
</comment>
<dbReference type="PIRSF" id="PIRSF001092">
    <property type="entry name" value="Alpha-L-fucosidase"/>
    <property type="match status" value="1"/>
</dbReference>
<dbReference type="Gene3D" id="3.20.20.80">
    <property type="entry name" value="Glycosidases"/>
    <property type="match status" value="1"/>
</dbReference>
<organism evidence="9 10">
    <name type="scientific">Streptomyces formicae</name>
    <dbReference type="NCBI Taxonomy" id="1616117"/>
    <lineage>
        <taxon>Bacteria</taxon>
        <taxon>Bacillati</taxon>
        <taxon>Actinomycetota</taxon>
        <taxon>Actinomycetes</taxon>
        <taxon>Kitasatosporales</taxon>
        <taxon>Streptomycetaceae</taxon>
        <taxon>Streptomyces</taxon>
    </lineage>
</organism>
<name>A0ABY3WGX1_9ACTN</name>
<comment type="similarity">
    <text evidence="2">Belongs to the glycosyl hydrolase 29 family.</text>
</comment>